<dbReference type="AlphaFoldDB" id="A0A2V1HWX4"/>
<dbReference type="EMBL" id="QEOP01000002">
    <property type="protein sequence ID" value="PVZ94744.1"/>
    <property type="molecule type" value="Genomic_DNA"/>
</dbReference>
<dbReference type="RefSeq" id="WP_116757255.1">
    <property type="nucleotide sequence ID" value="NZ_JBHUEX010000001.1"/>
</dbReference>
<sequence>MEWLAAPIVGLLGALAGALIRPIADDAWNLGIKKRWRRRGSRWQLTKGRDALWTLRFLGSREVVGWLRWKAWDANGSVIDSGESSVGMPVYARDGVVVGTLEGFSSFHVDWIADGPTHQRIEFRPGAEENVMYLFPYGKRSTLIE</sequence>
<evidence type="ECO:0000313" key="1">
    <source>
        <dbReference type="EMBL" id="PVZ94744.1"/>
    </source>
</evidence>
<proteinExistence type="predicted"/>
<organism evidence="1 2">
    <name type="scientific">Amnibacterium flavum</name>
    <dbReference type="NCBI Taxonomy" id="2173173"/>
    <lineage>
        <taxon>Bacteria</taxon>
        <taxon>Bacillati</taxon>
        <taxon>Actinomycetota</taxon>
        <taxon>Actinomycetes</taxon>
        <taxon>Micrococcales</taxon>
        <taxon>Microbacteriaceae</taxon>
        <taxon>Amnibacterium</taxon>
    </lineage>
</organism>
<protein>
    <submittedName>
        <fullName evidence="1">Uncharacterized protein</fullName>
    </submittedName>
</protein>
<reference evidence="1 2" key="1">
    <citation type="submission" date="2018-05" db="EMBL/GenBank/DDBJ databases">
        <title>Amnibacterium sp. M8JJ-5, whole genome shotgun sequence.</title>
        <authorList>
            <person name="Tuo L."/>
        </authorList>
    </citation>
    <scope>NUCLEOTIDE SEQUENCE [LARGE SCALE GENOMIC DNA]</scope>
    <source>
        <strain evidence="1 2">M8JJ-5</strain>
    </source>
</reference>
<comment type="caution">
    <text evidence="1">The sequence shown here is derived from an EMBL/GenBank/DDBJ whole genome shotgun (WGS) entry which is preliminary data.</text>
</comment>
<keyword evidence="2" id="KW-1185">Reference proteome</keyword>
<evidence type="ECO:0000313" key="2">
    <source>
        <dbReference type="Proteomes" id="UP000244893"/>
    </source>
</evidence>
<accession>A0A2V1HWX4</accession>
<gene>
    <name evidence="1" type="ORF">DDQ50_13790</name>
</gene>
<name>A0A2V1HWX4_9MICO</name>
<dbReference type="Proteomes" id="UP000244893">
    <property type="component" value="Unassembled WGS sequence"/>
</dbReference>